<gene>
    <name evidence="2" type="ORF">PENARI_c014G07666</name>
</gene>
<evidence type="ECO:0008006" key="4">
    <source>
        <dbReference type="Google" id="ProtNLM"/>
    </source>
</evidence>
<dbReference type="EMBL" id="LXJU01000014">
    <property type="protein sequence ID" value="OGE51282.1"/>
    <property type="molecule type" value="Genomic_DNA"/>
</dbReference>
<feature type="signal peptide" evidence="1">
    <location>
        <begin position="1"/>
        <end position="26"/>
    </location>
</feature>
<organism evidence="2 3">
    <name type="scientific">Penicillium arizonense</name>
    <dbReference type="NCBI Taxonomy" id="1835702"/>
    <lineage>
        <taxon>Eukaryota</taxon>
        <taxon>Fungi</taxon>
        <taxon>Dikarya</taxon>
        <taxon>Ascomycota</taxon>
        <taxon>Pezizomycotina</taxon>
        <taxon>Eurotiomycetes</taxon>
        <taxon>Eurotiomycetidae</taxon>
        <taxon>Eurotiales</taxon>
        <taxon>Aspergillaceae</taxon>
        <taxon>Penicillium</taxon>
    </lineage>
</organism>
<sequence>MYLPSSTSILKAWLALPAVTINLYAAANPMLPPQFNMINDGNHPPPIPAPEPNSLQAHAAANQLAKDGPHPTSDIRYGQCYYFTDPKDEHLGSDGGVYSYLKFGSKNYRRPFRLCQERDHCSGGGQIKHRGKFYLQDFQGSSWAKGKNTVAGNEYGYMYPSFGGYTNYLRFQAFRDCDVPFAPGGDCYVRLHLVDEKNNYNGLEINSLQYPYLSLNGQQTISVKFNEVECPDDDDRYEL</sequence>
<dbReference type="OrthoDB" id="4405978at2759"/>
<evidence type="ECO:0000313" key="2">
    <source>
        <dbReference type="EMBL" id="OGE51282.1"/>
    </source>
</evidence>
<dbReference type="AlphaFoldDB" id="A0A1F5LDJ8"/>
<evidence type="ECO:0000256" key="1">
    <source>
        <dbReference type="SAM" id="SignalP"/>
    </source>
</evidence>
<keyword evidence="3" id="KW-1185">Reference proteome</keyword>
<dbReference type="RefSeq" id="XP_022486727.1">
    <property type="nucleotide sequence ID" value="XM_022633560.1"/>
</dbReference>
<feature type="chain" id="PRO_5009519491" description="Ubiquitin 3 binding protein But2 C-terminal domain-containing protein" evidence="1">
    <location>
        <begin position="27"/>
        <end position="239"/>
    </location>
</feature>
<name>A0A1F5LDJ8_PENAI</name>
<comment type="caution">
    <text evidence="2">The sequence shown here is derived from an EMBL/GenBank/DDBJ whole genome shotgun (WGS) entry which is preliminary data.</text>
</comment>
<keyword evidence="1" id="KW-0732">Signal</keyword>
<dbReference type="GeneID" id="34578294"/>
<reference evidence="2 3" key="1">
    <citation type="journal article" date="2016" name="Sci. Rep.">
        <title>Penicillium arizonense, a new, genome sequenced fungal species, reveals a high chemical diversity in secreted metabolites.</title>
        <authorList>
            <person name="Grijseels S."/>
            <person name="Nielsen J.C."/>
            <person name="Randelovic M."/>
            <person name="Nielsen J."/>
            <person name="Nielsen K.F."/>
            <person name="Workman M."/>
            <person name="Frisvad J.C."/>
        </authorList>
    </citation>
    <scope>NUCLEOTIDE SEQUENCE [LARGE SCALE GENOMIC DNA]</scope>
    <source>
        <strain evidence="2 3">CBS 141311</strain>
    </source>
</reference>
<evidence type="ECO:0000313" key="3">
    <source>
        <dbReference type="Proteomes" id="UP000177622"/>
    </source>
</evidence>
<accession>A0A1F5LDJ8</accession>
<protein>
    <recommendedName>
        <fullName evidence="4">Ubiquitin 3 binding protein But2 C-terminal domain-containing protein</fullName>
    </recommendedName>
</protein>
<proteinExistence type="predicted"/>
<dbReference type="Proteomes" id="UP000177622">
    <property type="component" value="Unassembled WGS sequence"/>
</dbReference>